<dbReference type="Proteomes" id="UP000290649">
    <property type="component" value="Unassembled WGS sequence"/>
</dbReference>
<proteinExistence type="inferred from homology"/>
<feature type="transmembrane region" description="Helical" evidence="7">
    <location>
        <begin position="12"/>
        <end position="31"/>
    </location>
</feature>
<name>A0A4Q0VUF1_9BACI</name>
<feature type="transmembrane region" description="Helical" evidence="7">
    <location>
        <begin position="226"/>
        <end position="246"/>
    </location>
</feature>
<dbReference type="RefSeq" id="WP_129077722.1">
    <property type="nucleotide sequence ID" value="NZ_QOUX01000027.1"/>
</dbReference>
<dbReference type="Pfam" id="PF00892">
    <property type="entry name" value="EamA"/>
    <property type="match status" value="2"/>
</dbReference>
<dbReference type="InterPro" id="IPR037185">
    <property type="entry name" value="EmrE-like"/>
</dbReference>
<dbReference type="SUPFAM" id="SSF103481">
    <property type="entry name" value="Multidrug resistance efflux transporter EmrE"/>
    <property type="match status" value="2"/>
</dbReference>
<sequence>MTAEQFYKNKYGVIIAAVVCTALWGSAFPAIKLSYDALQIQQGEIAQQILFAGYRFFLAALFILLFMITFKRNIRYQKATFKPLLTIGFFQTFFQYILFYIGLSYSTGIQGAIIAGTISFFQIIFAHFMYENDKISMRKTLGLFVGFTGVILVNITRGTFEFQFGIGELCLTVAMISCAYGNILARNGSAKMNVMYLTAYQMLFGGIGLVLVGSLFVGFMPFTFTLYAFGLLLYLSLLSSVGFVIWNNVMKYNYVGQVSMYLFLIPVFGVISSSFLLGEVIHIFIILGLLFVTSGIIIVNRKKLEVTSIQKKSAS</sequence>
<dbReference type="InterPro" id="IPR000620">
    <property type="entry name" value="EamA_dom"/>
</dbReference>
<feature type="transmembrane region" description="Helical" evidence="7">
    <location>
        <begin position="166"/>
        <end position="185"/>
    </location>
</feature>
<feature type="transmembrane region" description="Helical" evidence="7">
    <location>
        <begin position="281"/>
        <end position="299"/>
    </location>
</feature>
<keyword evidence="6 7" id="KW-0472">Membrane</keyword>
<feature type="transmembrane region" description="Helical" evidence="7">
    <location>
        <begin position="197"/>
        <end position="220"/>
    </location>
</feature>
<organism evidence="9 10">
    <name type="scientific">Anaerobacillus alkaliphilus</name>
    <dbReference type="NCBI Taxonomy" id="1548597"/>
    <lineage>
        <taxon>Bacteria</taxon>
        <taxon>Bacillati</taxon>
        <taxon>Bacillota</taxon>
        <taxon>Bacilli</taxon>
        <taxon>Bacillales</taxon>
        <taxon>Bacillaceae</taxon>
        <taxon>Anaerobacillus</taxon>
    </lineage>
</organism>
<feature type="transmembrane region" description="Helical" evidence="7">
    <location>
        <begin position="141"/>
        <end position="160"/>
    </location>
</feature>
<evidence type="ECO:0000256" key="6">
    <source>
        <dbReference type="ARBA" id="ARBA00023136"/>
    </source>
</evidence>
<evidence type="ECO:0000256" key="7">
    <source>
        <dbReference type="SAM" id="Phobius"/>
    </source>
</evidence>
<feature type="transmembrane region" description="Helical" evidence="7">
    <location>
        <begin position="51"/>
        <end position="70"/>
    </location>
</feature>
<evidence type="ECO:0000256" key="1">
    <source>
        <dbReference type="ARBA" id="ARBA00004651"/>
    </source>
</evidence>
<evidence type="ECO:0000256" key="4">
    <source>
        <dbReference type="ARBA" id="ARBA00022692"/>
    </source>
</evidence>
<accession>A0A4Q0VUF1</accession>
<comment type="caution">
    <text evidence="9">The sequence shown here is derived from an EMBL/GenBank/DDBJ whole genome shotgun (WGS) entry which is preliminary data.</text>
</comment>
<protein>
    <submittedName>
        <fullName evidence="9">DMT family transporter</fullName>
    </submittedName>
</protein>
<evidence type="ECO:0000313" key="9">
    <source>
        <dbReference type="EMBL" id="RXJ02006.1"/>
    </source>
</evidence>
<keyword evidence="10" id="KW-1185">Reference proteome</keyword>
<feature type="domain" description="EamA" evidence="8">
    <location>
        <begin position="14"/>
        <end position="154"/>
    </location>
</feature>
<feature type="transmembrane region" description="Helical" evidence="7">
    <location>
        <begin position="258"/>
        <end position="275"/>
    </location>
</feature>
<dbReference type="AlphaFoldDB" id="A0A4Q0VUF1"/>
<dbReference type="InterPro" id="IPR050638">
    <property type="entry name" value="AA-Vitamin_Transporters"/>
</dbReference>
<comment type="subcellular location">
    <subcellularLocation>
        <location evidence="1">Cell membrane</location>
        <topology evidence="1">Multi-pass membrane protein</topology>
    </subcellularLocation>
</comment>
<dbReference type="EMBL" id="QOUX01000027">
    <property type="protein sequence ID" value="RXJ02006.1"/>
    <property type="molecule type" value="Genomic_DNA"/>
</dbReference>
<keyword evidence="3" id="KW-1003">Cell membrane</keyword>
<keyword evidence="5 7" id="KW-1133">Transmembrane helix</keyword>
<evidence type="ECO:0000256" key="3">
    <source>
        <dbReference type="ARBA" id="ARBA00022475"/>
    </source>
</evidence>
<feature type="domain" description="EamA" evidence="8">
    <location>
        <begin position="166"/>
        <end position="300"/>
    </location>
</feature>
<evidence type="ECO:0000259" key="8">
    <source>
        <dbReference type="Pfam" id="PF00892"/>
    </source>
</evidence>
<evidence type="ECO:0000256" key="5">
    <source>
        <dbReference type="ARBA" id="ARBA00022989"/>
    </source>
</evidence>
<dbReference type="PANTHER" id="PTHR32322">
    <property type="entry name" value="INNER MEMBRANE TRANSPORTER"/>
    <property type="match status" value="1"/>
</dbReference>
<reference evidence="9 10" key="1">
    <citation type="journal article" date="2019" name="Int. J. Syst. Evol. Microbiol.">
        <title>Anaerobacillus alkaliphilus sp. nov., a novel alkaliphilic and moderately halophilic bacterium.</title>
        <authorList>
            <person name="Borsodi A.K."/>
            <person name="Aszalos J.M."/>
            <person name="Bihari P."/>
            <person name="Nagy I."/>
            <person name="Schumann P."/>
            <person name="Sproer C."/>
            <person name="Kovacs A.L."/>
            <person name="Boka K."/>
            <person name="Dobosy P."/>
            <person name="Ovari M."/>
            <person name="Szili-Kovacs T."/>
            <person name="Toth E."/>
        </authorList>
    </citation>
    <scope>NUCLEOTIDE SEQUENCE [LARGE SCALE GENOMIC DNA]</scope>
    <source>
        <strain evidence="9 10">B16-10</strain>
    </source>
</reference>
<feature type="transmembrane region" description="Helical" evidence="7">
    <location>
        <begin position="109"/>
        <end position="129"/>
    </location>
</feature>
<evidence type="ECO:0000256" key="2">
    <source>
        <dbReference type="ARBA" id="ARBA00007362"/>
    </source>
</evidence>
<gene>
    <name evidence="9" type="ORF">DS745_07895</name>
</gene>
<comment type="similarity">
    <text evidence="2">Belongs to the EamA transporter family.</text>
</comment>
<dbReference type="PANTHER" id="PTHR32322:SF18">
    <property type="entry name" value="S-ADENOSYLMETHIONINE_S-ADENOSYLHOMOCYSTEINE TRANSPORTER"/>
    <property type="match status" value="1"/>
</dbReference>
<keyword evidence="4 7" id="KW-0812">Transmembrane</keyword>
<feature type="transmembrane region" description="Helical" evidence="7">
    <location>
        <begin position="82"/>
        <end position="103"/>
    </location>
</feature>
<evidence type="ECO:0000313" key="10">
    <source>
        <dbReference type="Proteomes" id="UP000290649"/>
    </source>
</evidence>
<dbReference type="OrthoDB" id="3190463at2"/>
<dbReference type="GO" id="GO:0005886">
    <property type="term" value="C:plasma membrane"/>
    <property type="evidence" value="ECO:0007669"/>
    <property type="project" value="UniProtKB-SubCell"/>
</dbReference>